<keyword evidence="2" id="KW-1185">Reference proteome</keyword>
<dbReference type="Proteomes" id="UP001408356">
    <property type="component" value="Unassembled WGS sequence"/>
</dbReference>
<evidence type="ECO:0000313" key="2">
    <source>
        <dbReference type="Proteomes" id="UP001408356"/>
    </source>
</evidence>
<comment type="caution">
    <text evidence="1">The sequence shown here is derived from an EMBL/GenBank/DDBJ whole genome shotgun (WGS) entry which is preliminary data.</text>
</comment>
<gene>
    <name evidence="1" type="ORF">SUNI508_08265</name>
</gene>
<protein>
    <submittedName>
        <fullName evidence="1">Uncharacterized protein</fullName>
    </submittedName>
</protein>
<proteinExistence type="predicted"/>
<evidence type="ECO:0000313" key="1">
    <source>
        <dbReference type="EMBL" id="KAK9418304.1"/>
    </source>
</evidence>
<organism evidence="1 2">
    <name type="scientific">Seiridium unicorne</name>
    <dbReference type="NCBI Taxonomy" id="138068"/>
    <lineage>
        <taxon>Eukaryota</taxon>
        <taxon>Fungi</taxon>
        <taxon>Dikarya</taxon>
        <taxon>Ascomycota</taxon>
        <taxon>Pezizomycotina</taxon>
        <taxon>Sordariomycetes</taxon>
        <taxon>Xylariomycetidae</taxon>
        <taxon>Amphisphaeriales</taxon>
        <taxon>Sporocadaceae</taxon>
        <taxon>Seiridium</taxon>
    </lineage>
</organism>
<dbReference type="EMBL" id="JARVKF010000392">
    <property type="protein sequence ID" value="KAK9418304.1"/>
    <property type="molecule type" value="Genomic_DNA"/>
</dbReference>
<accession>A0ABR2UVD4</accession>
<reference evidence="1 2" key="1">
    <citation type="journal article" date="2024" name="J. Plant Pathol.">
        <title>Sequence and assembly of the genome of Seiridium unicorne, isolate CBS 538.82, causal agent of cypress canker disease.</title>
        <authorList>
            <person name="Scali E."/>
            <person name="Rocca G.D."/>
            <person name="Danti R."/>
            <person name="Garbelotto M."/>
            <person name="Barberini S."/>
            <person name="Baroncelli R."/>
            <person name="Emiliani G."/>
        </authorList>
    </citation>
    <scope>NUCLEOTIDE SEQUENCE [LARGE SCALE GENOMIC DNA]</scope>
    <source>
        <strain evidence="1 2">BM-138-508</strain>
    </source>
</reference>
<sequence length="259" mass="29808">MPRDVIFSTLPDRLPKAGLVWPHARNRHRIVTPAVDALIGRNFKAHGVPWKTIRTRMADPFYSGLIIFRQLKISARDNVEDFLQKVHTCNEWTATLPFPVFQMLVCRVIEAQMLWNQDKRAPLDRKDHSQLAKVVRSFRQALDVYPKNDDTEEDNVSIFLGHTWPTDEECTTLVEHWEASMSQDQVLALARDAEQKREEMSSWVKNGFLDMSDIAVTIEELDSGRIRMGDMVDALEEAAEDGPEHMEGDSDEELMIFTL</sequence>
<name>A0ABR2UVD4_9PEZI</name>